<accession>A0ABD5R6Z4</accession>
<keyword evidence="1" id="KW-0812">Transmembrane</keyword>
<reference evidence="2 3" key="1">
    <citation type="journal article" date="2019" name="Int. J. Syst. Evol. Microbiol.">
        <title>The Global Catalogue of Microorganisms (GCM) 10K type strain sequencing project: providing services to taxonomists for standard genome sequencing and annotation.</title>
        <authorList>
            <consortium name="The Broad Institute Genomics Platform"/>
            <consortium name="The Broad Institute Genome Sequencing Center for Infectious Disease"/>
            <person name="Wu L."/>
            <person name="Ma J."/>
        </authorList>
    </citation>
    <scope>NUCLEOTIDE SEQUENCE [LARGE SCALE GENOMIC DNA]</scope>
    <source>
        <strain evidence="2 3">CGMCC 1.12237</strain>
    </source>
</reference>
<comment type="caution">
    <text evidence="2">The sequence shown here is derived from an EMBL/GenBank/DDBJ whole genome shotgun (WGS) entry which is preliminary data.</text>
</comment>
<dbReference type="RefSeq" id="WP_227228889.1">
    <property type="nucleotide sequence ID" value="NZ_JAJCVJ010000001.1"/>
</dbReference>
<dbReference type="AlphaFoldDB" id="A0ABD5R6Z4"/>
<sequence>MLTALRGAVGALTRFSAGMDDEWSAVRTTPVVLPVVGAVIGLLAGVTLLVPAPLATPPALYLGTLYLLTGTRSLRGLASLATSATDETARENAEAGTGLVTVVLVVVALALGAFSLVGTGGGGLGGLAGASITLSLVVASEVAATAGMATLLARGLGTSEDSDGGQTDEAATERGGEADATALLPVAVVLLSCVAVVPAVARPAVVATLVAGILVALAVGGSTPGRAAVPRAERTTATPALGAARELGRVVAVHVGVVVWTLV</sequence>
<keyword evidence="1" id="KW-1133">Transmembrane helix</keyword>
<evidence type="ECO:0000313" key="3">
    <source>
        <dbReference type="Proteomes" id="UP001596201"/>
    </source>
</evidence>
<gene>
    <name evidence="2" type="ORF">ACFPJ5_02570</name>
</gene>
<feature type="transmembrane region" description="Helical" evidence="1">
    <location>
        <begin position="123"/>
        <end position="144"/>
    </location>
</feature>
<name>A0ABD5R6Z4_9EURY</name>
<dbReference type="EMBL" id="JBHSKX010000001">
    <property type="protein sequence ID" value="MFC5365806.1"/>
    <property type="molecule type" value="Genomic_DNA"/>
</dbReference>
<keyword evidence="1" id="KW-0472">Membrane</keyword>
<evidence type="ECO:0000313" key="2">
    <source>
        <dbReference type="EMBL" id="MFC5365806.1"/>
    </source>
</evidence>
<feature type="transmembrane region" description="Helical" evidence="1">
    <location>
        <begin position="95"/>
        <end position="117"/>
    </location>
</feature>
<dbReference type="Proteomes" id="UP001596201">
    <property type="component" value="Unassembled WGS sequence"/>
</dbReference>
<keyword evidence="3" id="KW-1185">Reference proteome</keyword>
<feature type="transmembrane region" description="Helical" evidence="1">
    <location>
        <begin position="206"/>
        <end position="224"/>
    </location>
</feature>
<feature type="transmembrane region" description="Helical" evidence="1">
    <location>
        <begin position="31"/>
        <end position="52"/>
    </location>
</feature>
<evidence type="ECO:0000256" key="1">
    <source>
        <dbReference type="SAM" id="Phobius"/>
    </source>
</evidence>
<organism evidence="2 3">
    <name type="scientific">Salinirubrum litoreum</name>
    <dbReference type="NCBI Taxonomy" id="1126234"/>
    <lineage>
        <taxon>Archaea</taxon>
        <taxon>Methanobacteriati</taxon>
        <taxon>Methanobacteriota</taxon>
        <taxon>Stenosarchaea group</taxon>
        <taxon>Halobacteria</taxon>
        <taxon>Halobacteriales</taxon>
        <taxon>Haloferacaceae</taxon>
        <taxon>Salinirubrum</taxon>
    </lineage>
</organism>
<proteinExistence type="predicted"/>
<protein>
    <submittedName>
        <fullName evidence="2">Adenosylcobinamide-GDP ribazoletransferase</fullName>
    </submittedName>
</protein>